<dbReference type="Proteomes" id="UP001168363">
    <property type="component" value="Unassembled WGS sequence"/>
</dbReference>
<reference evidence="3" key="1">
    <citation type="submission" date="2023-06" db="EMBL/GenBank/DDBJ databases">
        <title>Genome sequence of Nocardioides sp. SOB44.</title>
        <authorList>
            <person name="Zhang G."/>
        </authorList>
    </citation>
    <scope>NUCLEOTIDE SEQUENCE</scope>
    <source>
        <strain evidence="3">SOB44</strain>
    </source>
</reference>
<dbReference type="RefSeq" id="WP_302706953.1">
    <property type="nucleotide sequence ID" value="NZ_JAULSC010000005.1"/>
</dbReference>
<sequence length="394" mass="41350">MPPSSSQATVTGQALRRALIVHSGGVHVLAAARSLHAAGWEVGVASAHGEIAHSRAVRRDFSLPAPERDPDGFVAAVAALVAEHGYDVVFGADDIEVLLLSARRDEIGCVVPYAAHADVVRAIDKLALVEAAGRVGLAVPQTEVATAAALAAVDGPVVVKARLHWDPAAGGSARHLMARVCAGRDEAQQVADQMASAGGGPLLQEVVDGRLSALSVVVDRQGRLLGAVQQWSPRLSGRLTSCRAVTVPVDPELLDGVRRLLDEMGWWGLANLQFMSAPDGPPRLIDLNGRFYGSLALAVGSGVPLPDLWARAALGDDVTPSGPGRTGVRFQSFFADVARARRERRGGLVRDLASTLAHALGAVHPHADLRDPGPLLAVLRDRVRERRPSRGSDG</sequence>
<dbReference type="InterPro" id="IPR011761">
    <property type="entry name" value="ATP-grasp"/>
</dbReference>
<organism evidence="3 4">
    <name type="scientific">Nocardioides cremeus</name>
    <dbReference type="NCBI Taxonomy" id="3058044"/>
    <lineage>
        <taxon>Bacteria</taxon>
        <taxon>Bacillati</taxon>
        <taxon>Actinomycetota</taxon>
        <taxon>Actinomycetes</taxon>
        <taxon>Propionibacteriales</taxon>
        <taxon>Nocardioidaceae</taxon>
        <taxon>Nocardioides</taxon>
    </lineage>
</organism>
<dbReference type="Gene3D" id="3.30.470.20">
    <property type="entry name" value="ATP-grasp fold, B domain"/>
    <property type="match status" value="1"/>
</dbReference>
<proteinExistence type="predicted"/>
<comment type="caution">
    <text evidence="3">The sequence shown here is derived from an EMBL/GenBank/DDBJ whole genome shotgun (WGS) entry which is preliminary data.</text>
</comment>
<keyword evidence="4" id="KW-1185">Reference proteome</keyword>
<keyword evidence="1" id="KW-0067">ATP-binding</keyword>
<protein>
    <submittedName>
        <fullName evidence="3">ATP-grasp domain-containing protein</fullName>
    </submittedName>
</protein>
<dbReference type="EMBL" id="JAULSC010000005">
    <property type="protein sequence ID" value="MDO3395556.1"/>
    <property type="molecule type" value="Genomic_DNA"/>
</dbReference>
<dbReference type="PROSITE" id="PS50975">
    <property type="entry name" value="ATP_GRASP"/>
    <property type="match status" value="1"/>
</dbReference>
<evidence type="ECO:0000259" key="2">
    <source>
        <dbReference type="PROSITE" id="PS50975"/>
    </source>
</evidence>
<keyword evidence="1" id="KW-0547">Nucleotide-binding</keyword>
<evidence type="ECO:0000313" key="4">
    <source>
        <dbReference type="Proteomes" id="UP001168363"/>
    </source>
</evidence>
<evidence type="ECO:0000256" key="1">
    <source>
        <dbReference type="PROSITE-ProRule" id="PRU00409"/>
    </source>
</evidence>
<dbReference type="Pfam" id="PF15632">
    <property type="entry name" value="ATPgrasp_Ter"/>
    <property type="match status" value="1"/>
</dbReference>
<gene>
    <name evidence="3" type="ORF">QWJ41_07510</name>
</gene>
<dbReference type="SUPFAM" id="SSF56059">
    <property type="entry name" value="Glutathione synthetase ATP-binding domain-like"/>
    <property type="match status" value="1"/>
</dbReference>
<evidence type="ECO:0000313" key="3">
    <source>
        <dbReference type="EMBL" id="MDO3395556.1"/>
    </source>
</evidence>
<feature type="domain" description="ATP-grasp" evidence="2">
    <location>
        <begin position="129"/>
        <end position="314"/>
    </location>
</feature>
<accession>A0ABT8TNM4</accession>
<name>A0ABT8TNM4_9ACTN</name>